<evidence type="ECO:0000313" key="2">
    <source>
        <dbReference type="Proteomes" id="UP000224460"/>
    </source>
</evidence>
<proteinExistence type="predicted"/>
<evidence type="ECO:0000313" key="1">
    <source>
        <dbReference type="EMBL" id="PHV71087.1"/>
    </source>
</evidence>
<name>A0AC61DEU4_9FIRM</name>
<reference evidence="1" key="1">
    <citation type="submission" date="2017-10" db="EMBL/GenBank/DDBJ databases">
        <title>Genome sequence of cellulolytic Lachnospiraceae bacterium XHS1971 isolated from hotspring sediment.</title>
        <authorList>
            <person name="Vasudevan G."/>
            <person name="Joshi A.J."/>
            <person name="Hivarkar S."/>
            <person name="Lanjekar V.B."/>
            <person name="Dhakephalkar P.K."/>
            <person name="Dagar S."/>
        </authorList>
    </citation>
    <scope>NUCLEOTIDE SEQUENCE</scope>
    <source>
        <strain evidence="1">XHS1971</strain>
    </source>
</reference>
<gene>
    <name evidence="1" type="ORF">CS063_07080</name>
</gene>
<protein>
    <submittedName>
        <fullName evidence="1">Peptidoglycan glycosyltransferase</fullName>
    </submittedName>
</protein>
<keyword evidence="2" id="KW-1185">Reference proteome</keyword>
<accession>A0AC61DEU4</accession>
<dbReference type="Proteomes" id="UP000224460">
    <property type="component" value="Unassembled WGS sequence"/>
</dbReference>
<comment type="caution">
    <text evidence="1">The sequence shown here is derived from an EMBL/GenBank/DDBJ whole genome shotgun (WGS) entry which is preliminary data.</text>
</comment>
<sequence length="649" mass="72227">MQKEVSVRVQRRILILILCFVIGIGGMSIRLAYVQIIEGTMLQEKALEQHTRDRLIAPTRGIIYDRNLEILAQSGSVATVGVVNAQIKDPEGVAKILAERLKIDYEKVYQKVTKHVAFERIATKVDKEIADEIRNLNLAGVKVDEDSKRFYPYNELAAQTIGFVGKDNQGIVGLEVKYDSYLKGIPGKILMETNGKGQRREEEAEVRMNPIPGDNLVLTLDVTLQQYAEQALEKVVEMKGAKRGSLILMNPQNGEIYAMANKPDFDLNVPFTINDETLANEWNLYSIKEQQDLLNQMWRNFTINDTYEPGSTFKIFTSAMGLEENVVTENSPFNCGGSRIVAGRTIKCWRSPRSHGAQNFVQGVQNSCNPVFMEVAERVGANKFYDYMIKFGFKSKTQIDLPGEAVGILHNKNKIGPVELATMSFGQSFQITPLQLLAGAASVVNGGYQITPHLGKEIIDNKGNVVEVFDYPKGEQIITTETSERMKKILESVVAEGTGNKSYIPGYRIGGKTATSQKLPRGSGKYIASFLAFAPAENPVIMGIVIIDEPQGVYYGGTVAGPVMQEVLANALPYLNIEPIYNEKEQALREVQTLVVPNFETLSLKEARLWAKEKNIILQIEGTGERIVAQFPMPNEVINLTTKIILYTQ</sequence>
<organism evidence="1 2">
    <name type="scientific">Sporanaerobium hydrogeniformans</name>
    <dbReference type="NCBI Taxonomy" id="3072179"/>
    <lineage>
        <taxon>Bacteria</taxon>
        <taxon>Bacillati</taxon>
        <taxon>Bacillota</taxon>
        <taxon>Clostridia</taxon>
        <taxon>Lachnospirales</taxon>
        <taxon>Lachnospiraceae</taxon>
        <taxon>Sporanaerobium</taxon>
    </lineage>
</organism>
<dbReference type="EMBL" id="PEDL01000005">
    <property type="protein sequence ID" value="PHV71087.1"/>
    <property type="molecule type" value="Genomic_DNA"/>
</dbReference>